<reference evidence="2" key="1">
    <citation type="journal article" date="2023" name="Nat. Plants">
        <title>Single-cell RNA sequencing provides a high-resolution roadmap for understanding the multicellular compartmentation of specialized metabolism.</title>
        <authorList>
            <person name="Sun S."/>
            <person name="Shen X."/>
            <person name="Li Y."/>
            <person name="Li Y."/>
            <person name="Wang S."/>
            <person name="Li R."/>
            <person name="Zhang H."/>
            <person name="Shen G."/>
            <person name="Guo B."/>
            <person name="Wei J."/>
            <person name="Xu J."/>
            <person name="St-Pierre B."/>
            <person name="Chen S."/>
            <person name="Sun C."/>
        </authorList>
    </citation>
    <scope>NUCLEOTIDE SEQUENCE [LARGE SCALE GENOMIC DNA]</scope>
</reference>
<organism evidence="1 2">
    <name type="scientific">Catharanthus roseus</name>
    <name type="common">Madagascar periwinkle</name>
    <name type="synonym">Vinca rosea</name>
    <dbReference type="NCBI Taxonomy" id="4058"/>
    <lineage>
        <taxon>Eukaryota</taxon>
        <taxon>Viridiplantae</taxon>
        <taxon>Streptophyta</taxon>
        <taxon>Embryophyta</taxon>
        <taxon>Tracheophyta</taxon>
        <taxon>Spermatophyta</taxon>
        <taxon>Magnoliopsida</taxon>
        <taxon>eudicotyledons</taxon>
        <taxon>Gunneridae</taxon>
        <taxon>Pentapetalae</taxon>
        <taxon>asterids</taxon>
        <taxon>lamiids</taxon>
        <taxon>Gentianales</taxon>
        <taxon>Apocynaceae</taxon>
        <taxon>Rauvolfioideae</taxon>
        <taxon>Vinceae</taxon>
        <taxon>Catharanthinae</taxon>
        <taxon>Catharanthus</taxon>
    </lineage>
</organism>
<evidence type="ECO:0000313" key="2">
    <source>
        <dbReference type="Proteomes" id="UP001060085"/>
    </source>
</evidence>
<protein>
    <submittedName>
        <fullName evidence="1">Uncharacterized protein</fullName>
    </submittedName>
</protein>
<gene>
    <name evidence="1" type="ORF">M9H77_01178</name>
</gene>
<sequence length="213" mass="22073">MPRVMNIYCFLAYFLLALAFLESARAGRDITLAKGGIPEGEEPSPSAEIRVGFPGGGPEGTTRIFTEPSLGIPETGEGFPGGPGTISGVTSGTSQEIPGIGGGFTGTDLPGGPEVPLRKKRGGRKGRPPHHKPPQPEPELPAPAPAPPVEPTDIIGGPPRHTNFNPVSKPDQPRELKDGGNSEGHVEPTDIIGGPPQHTKFNPVSEPDPDGGK</sequence>
<keyword evidence="2" id="KW-1185">Reference proteome</keyword>
<comment type="caution">
    <text evidence="1">The sequence shown here is derived from an EMBL/GenBank/DDBJ whole genome shotgun (WGS) entry which is preliminary data.</text>
</comment>
<dbReference type="EMBL" id="CM044701">
    <property type="protein sequence ID" value="KAI5679951.1"/>
    <property type="molecule type" value="Genomic_DNA"/>
</dbReference>
<dbReference type="Proteomes" id="UP001060085">
    <property type="component" value="Linkage Group LG01"/>
</dbReference>
<proteinExistence type="predicted"/>
<evidence type="ECO:0000313" key="1">
    <source>
        <dbReference type="EMBL" id="KAI5679951.1"/>
    </source>
</evidence>
<name>A0ACC0C4U4_CATRO</name>
<accession>A0ACC0C4U4</accession>